<dbReference type="SMART" id="SM00304">
    <property type="entry name" value="HAMP"/>
    <property type="match status" value="2"/>
</dbReference>
<dbReference type="eggNOG" id="arCOG02320">
    <property type="taxonomic scope" value="Archaea"/>
</dbReference>
<organism evidence="7 8">
    <name type="scientific">Pyrococcus yayanosii (strain CH1 / JCM 16557)</name>
    <dbReference type="NCBI Taxonomy" id="529709"/>
    <lineage>
        <taxon>Archaea</taxon>
        <taxon>Methanobacteriati</taxon>
        <taxon>Methanobacteriota</taxon>
        <taxon>Thermococci</taxon>
        <taxon>Thermococcales</taxon>
        <taxon>Thermococcaceae</taxon>
        <taxon>Pyrococcus</taxon>
    </lineage>
</organism>
<dbReference type="SMART" id="SM00283">
    <property type="entry name" value="MA"/>
    <property type="match status" value="1"/>
</dbReference>
<proteinExistence type="inferred from homology"/>
<accession>F8AJ61</accession>
<dbReference type="RefSeq" id="WP_013905559.1">
    <property type="nucleotide sequence ID" value="NC_015680.1"/>
</dbReference>
<dbReference type="PROSITE" id="PS50885">
    <property type="entry name" value="HAMP"/>
    <property type="match status" value="1"/>
</dbReference>
<dbReference type="PROSITE" id="PS50111">
    <property type="entry name" value="CHEMOTAXIS_TRANSDUC_2"/>
    <property type="match status" value="1"/>
</dbReference>
<dbReference type="Pfam" id="PF00015">
    <property type="entry name" value="MCPsignal"/>
    <property type="match status" value="1"/>
</dbReference>
<dbReference type="EMBL" id="CP002779">
    <property type="protein sequence ID" value="AEH24502.1"/>
    <property type="molecule type" value="Genomic_DNA"/>
</dbReference>
<dbReference type="Proteomes" id="UP000008386">
    <property type="component" value="Chromosome"/>
</dbReference>
<keyword evidence="8" id="KW-1185">Reference proteome</keyword>
<keyword evidence="4" id="KW-0472">Membrane</keyword>
<gene>
    <name evidence="7" type="ordered locus">PYCH_08170</name>
</gene>
<dbReference type="Pfam" id="PF18947">
    <property type="entry name" value="HAMP_2"/>
    <property type="match status" value="1"/>
</dbReference>
<evidence type="ECO:0000313" key="8">
    <source>
        <dbReference type="Proteomes" id="UP000008386"/>
    </source>
</evidence>
<dbReference type="CDD" id="cd06225">
    <property type="entry name" value="HAMP"/>
    <property type="match status" value="1"/>
</dbReference>
<evidence type="ECO:0000256" key="2">
    <source>
        <dbReference type="ARBA" id="ARBA00029447"/>
    </source>
</evidence>
<evidence type="ECO:0000313" key="7">
    <source>
        <dbReference type="EMBL" id="AEH24502.1"/>
    </source>
</evidence>
<dbReference type="SUPFAM" id="SSF58104">
    <property type="entry name" value="Methyl-accepting chemotaxis protein (MCP) signaling domain"/>
    <property type="match status" value="1"/>
</dbReference>
<protein>
    <submittedName>
        <fullName evidence="7">Methyl-accepting chemotaxis protein</fullName>
    </submittedName>
</protein>
<dbReference type="STRING" id="529709.PYCH_08170"/>
<name>F8AJ61_PYRYC</name>
<feature type="transmembrane region" description="Helical" evidence="4">
    <location>
        <begin position="71"/>
        <end position="93"/>
    </location>
</feature>
<evidence type="ECO:0000256" key="4">
    <source>
        <dbReference type="SAM" id="Phobius"/>
    </source>
</evidence>
<comment type="similarity">
    <text evidence="2">Belongs to the methyl-accepting chemotaxis (MCP) protein family.</text>
</comment>
<sequence>MEFKRKLTLAIAIPLILVVLSAILVQQIATHNLASDLEKTIQAVKTETSASGTVTLEEHLASALSKLRRTLWISIGVMAITAAVSGGVAYWLMKSALGPVIQMTRVAETIAEGRLKEAENLISRIKYFERDEIGKLLEAFKTISTDVLQTLEVITERMEKIAKGDIAEELTLHARGDFETILNAMRKTIGQLRSLMKTVKDLALTLEKRADELTRIATEITEAVNQVAEAIQQVSTEAQRQQESITMVMEGMNTTAEVSQKTVEAMEEFSNVVENVIGIAREGKEKGERAISQVGEIQDAMKVIMDAVLEVAEMSKKINEITNAIANIAEQTNLLALNAAIEAARAGELGRGFAVVAQEVRNLAEESKNAADNIKRIVNDIFSFQASPFRAGYSVREFGS</sequence>
<reference evidence="7 8" key="1">
    <citation type="journal article" date="2011" name="J. Bacteriol.">
        <title>Complete genome sequence of the obligate piezophilic hyperthermophilic archaeon Pyrococcus yayanosii CH1.</title>
        <authorList>
            <person name="Jun X."/>
            <person name="Lupeng L."/>
            <person name="Minjuan X."/>
            <person name="Oger P."/>
            <person name="Fengping W."/>
            <person name="Jebbar M."/>
            <person name="Xiang X."/>
        </authorList>
    </citation>
    <scope>NUCLEOTIDE SEQUENCE [LARGE SCALE GENOMIC DNA]</scope>
    <source>
        <strain evidence="8">CH1 / JCM 16557</strain>
    </source>
</reference>
<feature type="transmembrane region" description="Helical" evidence="4">
    <location>
        <begin position="7"/>
        <end position="29"/>
    </location>
</feature>
<evidence type="ECO:0000259" key="6">
    <source>
        <dbReference type="PROSITE" id="PS50885"/>
    </source>
</evidence>
<keyword evidence="4" id="KW-1133">Transmembrane helix</keyword>
<dbReference type="InterPro" id="IPR004089">
    <property type="entry name" value="MCPsignal_dom"/>
</dbReference>
<keyword evidence="4" id="KW-0812">Transmembrane</keyword>
<evidence type="ECO:0000256" key="3">
    <source>
        <dbReference type="PROSITE-ProRule" id="PRU00284"/>
    </source>
</evidence>
<dbReference type="InterPro" id="IPR003660">
    <property type="entry name" value="HAMP_dom"/>
</dbReference>
<dbReference type="Gene3D" id="1.10.287.950">
    <property type="entry name" value="Methyl-accepting chemotaxis protein"/>
    <property type="match status" value="1"/>
</dbReference>
<dbReference type="GO" id="GO:0007165">
    <property type="term" value="P:signal transduction"/>
    <property type="evidence" value="ECO:0007669"/>
    <property type="project" value="UniProtKB-KW"/>
</dbReference>
<feature type="domain" description="Methyl-accepting transducer" evidence="5">
    <location>
        <begin position="216"/>
        <end position="381"/>
    </location>
</feature>
<dbReference type="HOGENOM" id="CLU_000445_107_18_2"/>
<dbReference type="KEGG" id="pya:PYCH_08170"/>
<keyword evidence="1 3" id="KW-0807">Transducer</keyword>
<dbReference type="Gene3D" id="6.10.340.10">
    <property type="match status" value="1"/>
</dbReference>
<dbReference type="AlphaFoldDB" id="F8AJ61"/>
<dbReference type="GO" id="GO:0016020">
    <property type="term" value="C:membrane"/>
    <property type="evidence" value="ECO:0007669"/>
    <property type="project" value="InterPro"/>
</dbReference>
<dbReference type="OrthoDB" id="8523at2157"/>
<dbReference type="PANTHER" id="PTHR32089">
    <property type="entry name" value="METHYL-ACCEPTING CHEMOTAXIS PROTEIN MCPB"/>
    <property type="match status" value="1"/>
</dbReference>
<dbReference type="PANTHER" id="PTHR32089:SF112">
    <property type="entry name" value="LYSOZYME-LIKE PROTEIN-RELATED"/>
    <property type="match status" value="1"/>
</dbReference>
<feature type="domain" description="HAMP" evidence="6">
    <location>
        <begin position="94"/>
        <end position="152"/>
    </location>
</feature>
<evidence type="ECO:0000256" key="1">
    <source>
        <dbReference type="ARBA" id="ARBA00023224"/>
    </source>
</evidence>
<dbReference type="GeneID" id="10837392"/>
<evidence type="ECO:0000259" key="5">
    <source>
        <dbReference type="PROSITE" id="PS50111"/>
    </source>
</evidence>